<feature type="compositionally biased region" description="Polar residues" evidence="23">
    <location>
        <begin position="639"/>
        <end position="650"/>
    </location>
</feature>
<keyword evidence="16" id="KW-0804">Transcription</keyword>
<evidence type="ECO:0000256" key="13">
    <source>
        <dbReference type="ARBA" id="ARBA00022990"/>
    </source>
</evidence>
<keyword evidence="9" id="KW-0677">Repeat</keyword>
<evidence type="ECO:0000256" key="23">
    <source>
        <dbReference type="SAM" id="MobiDB-lite"/>
    </source>
</evidence>
<dbReference type="CDD" id="cd12282">
    <property type="entry name" value="RRM2_TatSF1_like"/>
    <property type="match status" value="1"/>
</dbReference>
<keyword evidence="19" id="KW-0539">Nucleus</keyword>
<keyword evidence="4" id="KW-0158">Chromosome</keyword>
<dbReference type="EMBL" id="HBUF01232564">
    <property type="protein sequence ID" value="CAG6673977.1"/>
    <property type="molecule type" value="Transcribed_RNA"/>
</dbReference>
<evidence type="ECO:0000256" key="9">
    <source>
        <dbReference type="ARBA" id="ARBA00022737"/>
    </source>
</evidence>
<evidence type="ECO:0000256" key="8">
    <source>
        <dbReference type="ARBA" id="ARBA00022728"/>
    </source>
</evidence>
<evidence type="ECO:0000259" key="24">
    <source>
        <dbReference type="PROSITE" id="PS50102"/>
    </source>
</evidence>
<keyword evidence="11" id="KW-0832">Ubl conjugation</keyword>
<dbReference type="AlphaFoldDB" id="A0A8D8SQB8"/>
<keyword evidence="10" id="KW-0227">DNA damage</keyword>
<evidence type="ECO:0000256" key="6">
    <source>
        <dbReference type="ARBA" id="ARBA00022553"/>
    </source>
</evidence>
<dbReference type="SMART" id="SM00360">
    <property type="entry name" value="RRM"/>
    <property type="match status" value="2"/>
</dbReference>
<keyword evidence="7" id="KW-0507">mRNA processing</keyword>
<keyword evidence="17" id="KW-0508">mRNA splicing</keyword>
<name>A0A8D8SQB8_9HEMI</name>
<protein>
    <recommendedName>
        <fullName evidence="21">17S U2 SnRNP complex component HTATSF1</fullName>
    </recommendedName>
</protein>
<dbReference type="FunFam" id="3.30.70.330:FF:000105">
    <property type="entry name" value="HIV Tat-specific factor 1 homolog"/>
    <property type="match status" value="1"/>
</dbReference>
<evidence type="ECO:0000256" key="2">
    <source>
        <dbReference type="ARBA" id="ARBA00004286"/>
    </source>
</evidence>
<evidence type="ECO:0000256" key="15">
    <source>
        <dbReference type="ARBA" id="ARBA00023159"/>
    </source>
</evidence>
<evidence type="ECO:0000256" key="18">
    <source>
        <dbReference type="ARBA" id="ARBA00023204"/>
    </source>
</evidence>
<dbReference type="GO" id="GO:0005684">
    <property type="term" value="C:U2-type spliceosomal complex"/>
    <property type="evidence" value="ECO:0007669"/>
    <property type="project" value="TreeGrafter"/>
</dbReference>
<proteinExistence type="inferred from homology"/>
<sequence>MEIEKPKGSEDGHKNSETLPKDEGKPKNENYPESTTGSGDKFSLKDRDPSAVKSSGSESCENSLEDALSKSDKANVETPNPSEEPSVETPKSNVKSTIETTKSPGNTVEGDRSQYIHYEDEVAVYTDPQSRQQYTWDNENNEWTLRQIDYDFDGSNYYYTDKAGTKLKWDTVSNSWVPATSVPLVTTEAKTDDSDEEEYDENNARKTAPPIQRQDMSKGSYGYEGDTHTYTDATDGTVYAWDKEKNAWFPKIDDDFLARYQMSYGFVDNTSSGTEESKVPAAIPTGPDKSEVEVKSDLPVVSDEKSKPEEKPVPGQKRKPDPPKWFDIGAESTKVYVSNLPLDLTQEEFVEVMQKCGMVMKDLDTNQMKIRLYQDNNKMFKGDALCTYIKRESVDLALNILDGYEIRGKKMKVERAKFTMKGEAYDPNLKPKKKRKKDVEKLKKAQEKLFDWRPDKMRGERSKNETVIVIKNLFDPAQFDKEVTLILEYQQDLREECAKCGHVKKVVLHDKHPEGVAQVFFKEAEAADACKELLNERWFGQRRITAETWDGKTRYKVQETVEEREARLKKWETFLEEEDRKKKEAAENTADKKPEVKEDSKPSEDPPAGDENQNQTENMEQDDANDEDNNDDEGDNSDATKSSGESEGEE</sequence>
<evidence type="ECO:0000256" key="12">
    <source>
        <dbReference type="ARBA" id="ARBA00022884"/>
    </source>
</evidence>
<dbReference type="InterPro" id="IPR012677">
    <property type="entry name" value="Nucleotide-bd_a/b_plait_sf"/>
</dbReference>
<evidence type="ECO:0000256" key="5">
    <source>
        <dbReference type="ARBA" id="ARBA00022499"/>
    </source>
</evidence>
<evidence type="ECO:0000256" key="16">
    <source>
        <dbReference type="ARBA" id="ARBA00023163"/>
    </source>
</evidence>
<keyword evidence="6" id="KW-0597">Phosphoprotein</keyword>
<keyword evidence="14" id="KW-0805">Transcription regulation</keyword>
<evidence type="ECO:0000256" key="1">
    <source>
        <dbReference type="ARBA" id="ARBA00004123"/>
    </source>
</evidence>
<dbReference type="PANTHER" id="PTHR15608">
    <property type="entry name" value="SPLICING FACTOR U2AF-ASSOCIATED PROTEIN 2"/>
    <property type="match status" value="1"/>
</dbReference>
<evidence type="ECO:0000256" key="7">
    <source>
        <dbReference type="ARBA" id="ARBA00022664"/>
    </source>
</evidence>
<dbReference type="InterPro" id="IPR035979">
    <property type="entry name" value="RBD_domain_sf"/>
</dbReference>
<evidence type="ECO:0000256" key="14">
    <source>
        <dbReference type="ARBA" id="ARBA00023015"/>
    </source>
</evidence>
<feature type="region of interest" description="Disordered" evidence="23">
    <location>
        <begin position="268"/>
        <end position="323"/>
    </location>
</feature>
<dbReference type="InterPro" id="IPR034392">
    <property type="entry name" value="TatSF1-like_RRM1"/>
</dbReference>
<evidence type="ECO:0000256" key="19">
    <source>
        <dbReference type="ARBA" id="ARBA00023242"/>
    </source>
</evidence>
<dbReference type="GO" id="GO:0000398">
    <property type="term" value="P:mRNA splicing, via spliceosome"/>
    <property type="evidence" value="ECO:0007669"/>
    <property type="project" value="InterPro"/>
</dbReference>
<evidence type="ECO:0000256" key="22">
    <source>
        <dbReference type="PROSITE-ProRule" id="PRU00176"/>
    </source>
</evidence>
<feature type="domain" description="RRM" evidence="24">
    <location>
        <begin position="333"/>
        <end position="418"/>
    </location>
</feature>
<feature type="compositionally biased region" description="Acidic residues" evidence="23">
    <location>
        <begin position="619"/>
        <end position="636"/>
    </location>
</feature>
<evidence type="ECO:0000256" key="11">
    <source>
        <dbReference type="ARBA" id="ARBA00022843"/>
    </source>
</evidence>
<feature type="region of interest" description="Disordered" evidence="23">
    <location>
        <begin position="185"/>
        <end position="229"/>
    </location>
</feature>
<keyword evidence="15" id="KW-0010">Activator</keyword>
<evidence type="ECO:0000256" key="3">
    <source>
        <dbReference type="ARBA" id="ARBA00007747"/>
    </source>
</evidence>
<keyword evidence="5" id="KW-1017">Isopeptide bond</keyword>
<evidence type="ECO:0000256" key="20">
    <source>
        <dbReference type="ARBA" id="ARBA00062124"/>
    </source>
</evidence>
<accession>A0A8D8SQB8</accession>
<feature type="compositionally biased region" description="Basic and acidic residues" evidence="23">
    <location>
        <begin position="577"/>
        <end position="604"/>
    </location>
</feature>
<keyword evidence="13" id="KW-0007">Acetylation</keyword>
<reference evidence="25" key="1">
    <citation type="submission" date="2021-05" db="EMBL/GenBank/DDBJ databases">
        <authorList>
            <person name="Alioto T."/>
            <person name="Alioto T."/>
            <person name="Gomez Garrido J."/>
        </authorList>
    </citation>
    <scope>NUCLEOTIDE SEQUENCE</scope>
</reference>
<dbReference type="GO" id="GO:0005686">
    <property type="term" value="C:U2 snRNP"/>
    <property type="evidence" value="ECO:0007669"/>
    <property type="project" value="TreeGrafter"/>
</dbReference>
<dbReference type="PANTHER" id="PTHR15608:SF0">
    <property type="entry name" value="HIV TAT-SPECIFIC FACTOR 1"/>
    <property type="match status" value="1"/>
</dbReference>
<comment type="similarity">
    <text evidence="3">Belongs to the HTATSF1 family.</text>
</comment>
<comment type="subcellular location">
    <subcellularLocation>
        <location evidence="2">Chromosome</location>
    </subcellularLocation>
    <subcellularLocation>
        <location evidence="1">Nucleus</location>
    </subcellularLocation>
</comment>
<keyword evidence="8" id="KW-0747">Spliceosome</keyword>
<feature type="region of interest" description="Disordered" evidence="23">
    <location>
        <begin position="577"/>
        <end position="650"/>
    </location>
</feature>
<feature type="compositionally biased region" description="Polar residues" evidence="23">
    <location>
        <begin position="77"/>
        <end position="106"/>
    </location>
</feature>
<dbReference type="EMBL" id="HBUF01232563">
    <property type="protein sequence ID" value="CAG6673976.1"/>
    <property type="molecule type" value="Transcribed_RNA"/>
</dbReference>
<evidence type="ECO:0000313" key="25">
    <source>
        <dbReference type="EMBL" id="CAG6673975.1"/>
    </source>
</evidence>
<comment type="subunit">
    <text evidence="20">Component of the 17S U2 SnRNP complex, a ribonucleoprotein complex that contains small nuclear RNA (snRNA) U2 and a number of specific proteins. Within the 17S U2 SnRNP complex, interacts (via UHM region) directly with SF3B1. Component of a complex which is at least composed of HTATSF1/Tat-SF1, the P-TEFb complex components CDK9 and CCNT1, RNA polymerase II, SUPT5H, and NCL/nucleolin. Interacts with GTF2F2/RAP30 and POLR2A. Interacts with TCERG1/CA150. Interacts with (poly-ADP-ribosylated) RPA1; promoting HTATSF1 recruitment to DNA damage sites. Interacts (when phosphorylated) with TOPBP1; promoting recruitment of TOPBP1 to DNA damage sites during S-phase.</text>
</comment>
<evidence type="ECO:0000256" key="21">
    <source>
        <dbReference type="ARBA" id="ARBA00073773"/>
    </source>
</evidence>
<evidence type="ECO:0000256" key="17">
    <source>
        <dbReference type="ARBA" id="ARBA00023187"/>
    </source>
</evidence>
<dbReference type="SUPFAM" id="SSF54928">
    <property type="entry name" value="RNA-binding domain, RBD"/>
    <property type="match status" value="2"/>
</dbReference>
<feature type="compositionally biased region" description="Basic and acidic residues" evidence="23">
    <location>
        <begin position="288"/>
        <end position="323"/>
    </location>
</feature>
<dbReference type="Gene3D" id="3.30.70.330">
    <property type="match status" value="2"/>
</dbReference>
<dbReference type="EMBL" id="HBUF01232562">
    <property type="protein sequence ID" value="CAG6673975.1"/>
    <property type="molecule type" value="Transcribed_RNA"/>
</dbReference>
<keyword evidence="12 22" id="KW-0694">RNA-binding</keyword>
<dbReference type="GO" id="GO:0003723">
    <property type="term" value="F:RNA binding"/>
    <property type="evidence" value="ECO:0007669"/>
    <property type="project" value="UniProtKB-UniRule"/>
</dbReference>
<feature type="region of interest" description="Disordered" evidence="23">
    <location>
        <begin position="1"/>
        <end position="112"/>
    </location>
</feature>
<feature type="compositionally biased region" description="Basic and acidic residues" evidence="23">
    <location>
        <begin position="1"/>
        <end position="30"/>
    </location>
</feature>
<dbReference type="Pfam" id="PF00076">
    <property type="entry name" value="RRM_1"/>
    <property type="match status" value="2"/>
</dbReference>
<dbReference type="CDD" id="cd12281">
    <property type="entry name" value="RRM1_TatSF1_like"/>
    <property type="match status" value="1"/>
</dbReference>
<dbReference type="InterPro" id="IPR034393">
    <property type="entry name" value="TatSF1-like"/>
</dbReference>
<keyword evidence="18" id="KW-0234">DNA repair</keyword>
<evidence type="ECO:0000256" key="4">
    <source>
        <dbReference type="ARBA" id="ARBA00022454"/>
    </source>
</evidence>
<dbReference type="FunFam" id="3.30.70.330:FF:000202">
    <property type="entry name" value="HIV Tat-specific factor 1"/>
    <property type="match status" value="1"/>
</dbReference>
<feature type="compositionally biased region" description="Polar residues" evidence="23">
    <location>
        <begin position="52"/>
        <end position="62"/>
    </location>
</feature>
<dbReference type="GO" id="GO:0006281">
    <property type="term" value="P:DNA repair"/>
    <property type="evidence" value="ECO:0007669"/>
    <property type="project" value="UniProtKB-KW"/>
</dbReference>
<dbReference type="PROSITE" id="PS50102">
    <property type="entry name" value="RRM"/>
    <property type="match status" value="1"/>
</dbReference>
<dbReference type="GO" id="GO:0005694">
    <property type="term" value="C:chromosome"/>
    <property type="evidence" value="ECO:0007669"/>
    <property type="project" value="UniProtKB-SubCell"/>
</dbReference>
<evidence type="ECO:0000256" key="10">
    <source>
        <dbReference type="ARBA" id="ARBA00022763"/>
    </source>
</evidence>
<dbReference type="InterPro" id="IPR000504">
    <property type="entry name" value="RRM_dom"/>
</dbReference>
<organism evidence="25">
    <name type="scientific">Cacopsylla melanoneura</name>
    <dbReference type="NCBI Taxonomy" id="428564"/>
    <lineage>
        <taxon>Eukaryota</taxon>
        <taxon>Metazoa</taxon>
        <taxon>Ecdysozoa</taxon>
        <taxon>Arthropoda</taxon>
        <taxon>Hexapoda</taxon>
        <taxon>Insecta</taxon>
        <taxon>Pterygota</taxon>
        <taxon>Neoptera</taxon>
        <taxon>Paraneoptera</taxon>
        <taxon>Hemiptera</taxon>
        <taxon>Sternorrhyncha</taxon>
        <taxon>Psylloidea</taxon>
        <taxon>Psyllidae</taxon>
        <taxon>Psyllinae</taxon>
        <taxon>Cacopsylla</taxon>
    </lineage>
</organism>